<feature type="region of interest" description="Disordered" evidence="1">
    <location>
        <begin position="461"/>
        <end position="493"/>
    </location>
</feature>
<feature type="compositionally biased region" description="Polar residues" evidence="1">
    <location>
        <begin position="1065"/>
        <end position="1076"/>
    </location>
</feature>
<keyword evidence="4" id="KW-1185">Reference proteome</keyword>
<feature type="region of interest" description="Disordered" evidence="1">
    <location>
        <begin position="684"/>
        <end position="723"/>
    </location>
</feature>
<feature type="region of interest" description="Disordered" evidence="1">
    <location>
        <begin position="1065"/>
        <end position="1094"/>
    </location>
</feature>
<evidence type="ECO:0000256" key="1">
    <source>
        <dbReference type="SAM" id="MobiDB-lite"/>
    </source>
</evidence>
<feature type="chain" id="PRO_5003156987" evidence="2">
    <location>
        <begin position="37"/>
        <end position="1362"/>
    </location>
</feature>
<feature type="region of interest" description="Disordered" evidence="1">
    <location>
        <begin position="540"/>
        <end position="586"/>
    </location>
</feature>
<evidence type="ECO:0000256" key="2">
    <source>
        <dbReference type="SAM" id="SignalP"/>
    </source>
</evidence>
<accession>E2A7C5</accession>
<feature type="region of interest" description="Disordered" evidence="1">
    <location>
        <begin position="361"/>
        <end position="393"/>
    </location>
</feature>
<evidence type="ECO:0000313" key="3">
    <source>
        <dbReference type="EMBL" id="EFN70622.1"/>
    </source>
</evidence>
<feature type="compositionally biased region" description="Low complexity" evidence="1">
    <location>
        <begin position="684"/>
        <end position="700"/>
    </location>
</feature>
<feature type="compositionally biased region" description="Low complexity" evidence="1">
    <location>
        <begin position="1148"/>
        <end position="1157"/>
    </location>
</feature>
<proteinExistence type="predicted"/>
<evidence type="ECO:0000313" key="4">
    <source>
        <dbReference type="Proteomes" id="UP000000311"/>
    </source>
</evidence>
<dbReference type="OMA" id="HRHTAHT"/>
<dbReference type="EMBL" id="GL437329">
    <property type="protein sequence ID" value="EFN70622.1"/>
    <property type="molecule type" value="Genomic_DNA"/>
</dbReference>
<dbReference type="InParanoid" id="E2A7C5"/>
<feature type="region of interest" description="Disordered" evidence="1">
    <location>
        <begin position="935"/>
        <end position="1040"/>
    </location>
</feature>
<sequence>MIKGHGLYSRKRLDEMGIMAVGHIILLSALFVQTLSAPSGCIESCNFYQTSYQNRRTSGSYQDHAPLVQGSTNLNNYDYARPGNWTEHNQYITDSGHGKVHEERGQYVEGSKRVRYYKQNFSSSYGTGNVDGELGGQHRYDSLHVPSQHLESQDTQLGQTVTKESGHSSLHSQQSSTRIGGKNERLEDFGEYGHSQHGANVQTSATTPENWSRVDSYKTDGGHGRVFEEEGQYVSGPKKVRYFKKNYTSSYSTSGDAEHSETLDKLHSGLHQNVQQELDKFRREFHHQTANIAGLTQEAAHSFHSNDLQTAESENTYGQQQISGFRRVPSVGTVRHYTDQQQTEAFADRQQSLYPSVNTYGTESQRSYQSHETHVSRAQPVLPSSHLSPSYPMQVTGGNYQSYSHLGGHQVGEIQREISGAHQSGVTQNRLLTEQVYNPNPTPNYNIYPGRRDESRHYQEEHWQSSSSHNAGNLAPEHGADFTLHGTGSRTHYDRDAYNEQRGRYHSTAHGYDSRIGSSYGSGYGTRSGQQLIAAESSLDPGRATHGADCTEETHQQYQHETSYHRKYKRDDHHVQQDQEFEQDSEQLDLTQANNQQSEDFTQHDEDFTQQTEGQLEFEDSTHDKHFTQQTEGQLEFGQQTVGNQHLEDSTHHKHFTQQTEGQLEFGQQTVGNQHLEDLTQQDKQFTQQTEDQQFTHQTHGFGFGPQLGVELTQPESNDRTQQTDKLEFGQQTVGNEHLEDLTQQDKQFTQETEGQLEFGQQTLSDQSHLTQHSDQLQPEYDDLTQQTSGKLEFGQQIVGNQHLENQKHQIEQFETPGSDDYTQQTSGKLEFGHQTADNQHLEDVTIFDKSQSINKPPNPKNQHLEEFNNEDFSQQTGEHDFTQQTMGQLEFAQQDSNNPKISHHSGDFIQSNKNLNQQVGEFDDFTQQGHFEYGQQRDQSQKPSWPGYNTQHSEHLSQQNDWTTDDLSQQSHQYPSYGNDNNNEQSKWQLDMSQKTQQDFTQQTNDDRQFVKPAPKPKPRPRQRHQKYNSIPSHMDGTDTNLDDIFEPIEINPEAEIDNLQGKTAQHSSRLTHFTSGHRRSDIPHDQSQGSSVFDNEKENMDRLHWVHKSNDATVGLQWHYTYHPSDLTNIESSHNNYYPHHNVNSQQTEDTQQQQSKPFDFSQQETQNKDTFENIDVFQPSQTQHDKHDQQVGSFQQAETSHFDDQFNQNSEETPLRVKPLQNSQQTSTQTTEQTEHKIESRILEAYGGGPYASRNDDIYRRVKPNPSATLPPIGGEDPWDIREKPKEIIPWTVADTLPTVSTSNVRAATTEASENTTQIIESTTTPSFWSRVGHKITSTYDKAKETYDKARGKAKEYFG</sequence>
<dbReference type="OrthoDB" id="7700532at2759"/>
<feature type="compositionally biased region" description="Polar residues" evidence="1">
    <location>
        <begin position="197"/>
        <end position="210"/>
    </location>
</feature>
<dbReference type="STRING" id="104421.E2A7C5"/>
<protein>
    <submittedName>
        <fullName evidence="3">Uncharacterized protein</fullName>
    </submittedName>
</protein>
<organism evidence="4">
    <name type="scientific">Camponotus floridanus</name>
    <name type="common">Florida carpenter ant</name>
    <dbReference type="NCBI Taxonomy" id="104421"/>
    <lineage>
        <taxon>Eukaryota</taxon>
        <taxon>Metazoa</taxon>
        <taxon>Ecdysozoa</taxon>
        <taxon>Arthropoda</taxon>
        <taxon>Hexapoda</taxon>
        <taxon>Insecta</taxon>
        <taxon>Pterygota</taxon>
        <taxon>Neoptera</taxon>
        <taxon>Endopterygota</taxon>
        <taxon>Hymenoptera</taxon>
        <taxon>Apocrita</taxon>
        <taxon>Aculeata</taxon>
        <taxon>Formicoidea</taxon>
        <taxon>Formicidae</taxon>
        <taxon>Formicinae</taxon>
        <taxon>Camponotus</taxon>
    </lineage>
</organism>
<dbReference type="Proteomes" id="UP000000311">
    <property type="component" value="Unassembled WGS sequence"/>
</dbReference>
<feature type="region of interest" description="Disordered" evidence="1">
    <location>
        <begin position="1133"/>
        <end position="1167"/>
    </location>
</feature>
<name>E2A7C5_CAMFO</name>
<feature type="region of interest" description="Disordered" evidence="1">
    <location>
        <begin position="1208"/>
        <end position="1240"/>
    </location>
</feature>
<gene>
    <name evidence="3" type="ORF">EAG_03811</name>
</gene>
<reference evidence="3 4" key="1">
    <citation type="journal article" date="2010" name="Science">
        <title>Genomic comparison of the ants Camponotus floridanus and Harpegnathos saltator.</title>
        <authorList>
            <person name="Bonasio R."/>
            <person name="Zhang G."/>
            <person name="Ye C."/>
            <person name="Mutti N.S."/>
            <person name="Fang X."/>
            <person name="Qin N."/>
            <person name="Donahue G."/>
            <person name="Yang P."/>
            <person name="Li Q."/>
            <person name="Li C."/>
            <person name="Zhang P."/>
            <person name="Huang Z."/>
            <person name="Berger S.L."/>
            <person name="Reinberg D."/>
            <person name="Wang J."/>
            <person name="Liebig J."/>
        </authorList>
    </citation>
    <scope>NUCLEOTIDE SEQUENCE [LARGE SCALE GENOMIC DNA]</scope>
    <source>
        <strain evidence="4">C129</strain>
    </source>
</reference>
<feature type="compositionally biased region" description="Basic residues" evidence="1">
    <location>
        <begin position="1016"/>
        <end position="1028"/>
    </location>
</feature>
<feature type="compositionally biased region" description="Low complexity" evidence="1">
    <location>
        <begin position="1224"/>
        <end position="1235"/>
    </location>
</feature>
<feature type="compositionally biased region" description="Low complexity" evidence="1">
    <location>
        <begin position="167"/>
        <end position="176"/>
    </location>
</feature>
<feature type="compositionally biased region" description="Polar residues" evidence="1">
    <location>
        <begin position="149"/>
        <end position="163"/>
    </location>
</feature>
<feature type="compositionally biased region" description="Low complexity" evidence="1">
    <location>
        <begin position="995"/>
        <end position="1005"/>
    </location>
</feature>
<feature type="compositionally biased region" description="Polar residues" evidence="1">
    <location>
        <begin position="937"/>
        <end position="994"/>
    </location>
</feature>
<feature type="region of interest" description="Disordered" evidence="1">
    <location>
        <begin position="148"/>
        <end position="218"/>
    </location>
</feature>
<keyword evidence="2" id="KW-0732">Signal</keyword>
<feature type="signal peptide" evidence="2">
    <location>
        <begin position="1"/>
        <end position="36"/>
    </location>
</feature>